<dbReference type="InterPro" id="IPR006652">
    <property type="entry name" value="Kelch_1"/>
</dbReference>
<feature type="transmembrane region" description="Helical" evidence="5">
    <location>
        <begin position="229"/>
        <end position="246"/>
    </location>
</feature>
<dbReference type="InterPro" id="IPR015915">
    <property type="entry name" value="Kelch-typ_b-propeller"/>
</dbReference>
<keyword evidence="4 5" id="KW-0472">Membrane</keyword>
<reference evidence="6" key="1">
    <citation type="submission" date="2021-02" db="EMBL/GenBank/DDBJ databases">
        <authorList>
            <person name="Dougan E. K."/>
            <person name="Rhodes N."/>
            <person name="Thang M."/>
            <person name="Chan C."/>
        </authorList>
    </citation>
    <scope>NUCLEOTIDE SEQUENCE</scope>
</reference>
<feature type="transmembrane region" description="Helical" evidence="5">
    <location>
        <begin position="151"/>
        <end position="175"/>
    </location>
</feature>
<feature type="transmembrane region" description="Helical" evidence="5">
    <location>
        <begin position="253"/>
        <end position="272"/>
    </location>
</feature>
<name>A0A812MV45_9DINO</name>
<keyword evidence="3 5" id="KW-1133">Transmembrane helix</keyword>
<evidence type="ECO:0000313" key="7">
    <source>
        <dbReference type="Proteomes" id="UP000604046"/>
    </source>
</evidence>
<dbReference type="SUPFAM" id="SSF117281">
    <property type="entry name" value="Kelch motif"/>
    <property type="match status" value="1"/>
</dbReference>
<evidence type="ECO:0000256" key="3">
    <source>
        <dbReference type="ARBA" id="ARBA00022989"/>
    </source>
</evidence>
<dbReference type="Proteomes" id="UP000604046">
    <property type="component" value="Unassembled WGS sequence"/>
</dbReference>
<dbReference type="AlphaFoldDB" id="A0A812MV45"/>
<sequence length="453" mass="48435">MTIGWYICAVAVVVAVKHEKHKSMLTCIANLAIGWPLVAPLACWKGMRNLRVHSSKVMAIAVLAGLERNLTNSSMYKIGGSLKTALHGFNVPLAFFMAALCGVDELGRSCLLGCGCRNNLLLTLALLLISGGSMVTAAIGDGSGGSWHGDLLGIFLQVSSSVAYALKFAVAKMLFNSGDPENAMGVDPGSLPPSKVQIAFVVNPITGLMSLLFLPFFESNFELPAVDTTIVVGICATGILVFELLLTELTSPLTVSVLGVMHNVVIVGFFTLTGEHLSTGQAQPSEVGSSLREKRKCGEQTLVSKRALKSCSNGSEMTWTAERFDAEAFCWTIEPVLPQVPVRVGATLVWSHLQGLVSIGGVVGGQSCPTASTECLTLQRHGETMWLQIPSWRIPRLAPAVATSTEGNIFVMGGSHKKEASNFTEMWLQEQQCWRELPPMLAAREGAFAAVLR</sequence>
<organism evidence="6 7">
    <name type="scientific">Symbiodinium natans</name>
    <dbReference type="NCBI Taxonomy" id="878477"/>
    <lineage>
        <taxon>Eukaryota</taxon>
        <taxon>Sar</taxon>
        <taxon>Alveolata</taxon>
        <taxon>Dinophyceae</taxon>
        <taxon>Suessiales</taxon>
        <taxon>Symbiodiniaceae</taxon>
        <taxon>Symbiodinium</taxon>
    </lineage>
</organism>
<dbReference type="GO" id="GO:0016020">
    <property type="term" value="C:membrane"/>
    <property type="evidence" value="ECO:0007669"/>
    <property type="project" value="UniProtKB-SubCell"/>
</dbReference>
<evidence type="ECO:0000256" key="2">
    <source>
        <dbReference type="ARBA" id="ARBA00022692"/>
    </source>
</evidence>
<dbReference type="Pfam" id="PF01344">
    <property type="entry name" value="Kelch_1"/>
    <property type="match status" value="1"/>
</dbReference>
<keyword evidence="7" id="KW-1185">Reference proteome</keyword>
<protein>
    <submittedName>
        <fullName evidence="6">Gan protein</fullName>
    </submittedName>
</protein>
<dbReference type="EMBL" id="CAJNDS010001802">
    <property type="protein sequence ID" value="CAE7280859.1"/>
    <property type="molecule type" value="Genomic_DNA"/>
</dbReference>
<evidence type="ECO:0000256" key="1">
    <source>
        <dbReference type="ARBA" id="ARBA00004141"/>
    </source>
</evidence>
<accession>A0A812MV45</accession>
<dbReference type="Gene3D" id="2.120.10.80">
    <property type="entry name" value="Kelch-type beta propeller"/>
    <property type="match status" value="1"/>
</dbReference>
<feature type="transmembrane region" description="Helical" evidence="5">
    <location>
        <begin position="196"/>
        <end position="217"/>
    </location>
</feature>
<gene>
    <name evidence="6" type="primary">Gan</name>
    <name evidence="6" type="ORF">SNAT2548_LOCUS14889</name>
</gene>
<comment type="subcellular location">
    <subcellularLocation>
        <location evidence="1">Membrane</location>
        <topology evidence="1">Multi-pass membrane protein</topology>
    </subcellularLocation>
</comment>
<evidence type="ECO:0000313" key="6">
    <source>
        <dbReference type="EMBL" id="CAE7280859.1"/>
    </source>
</evidence>
<dbReference type="PANTHER" id="PTHR11132">
    <property type="entry name" value="SOLUTE CARRIER FAMILY 35"/>
    <property type="match status" value="1"/>
</dbReference>
<dbReference type="OrthoDB" id="406150at2759"/>
<dbReference type="InterPro" id="IPR050186">
    <property type="entry name" value="TPT_transporter"/>
</dbReference>
<evidence type="ECO:0000256" key="4">
    <source>
        <dbReference type="ARBA" id="ARBA00023136"/>
    </source>
</evidence>
<feature type="transmembrane region" description="Helical" evidence="5">
    <location>
        <begin position="119"/>
        <end position="139"/>
    </location>
</feature>
<keyword evidence="2 5" id="KW-0812">Transmembrane</keyword>
<comment type="caution">
    <text evidence="6">The sequence shown here is derived from an EMBL/GenBank/DDBJ whole genome shotgun (WGS) entry which is preliminary data.</text>
</comment>
<proteinExistence type="predicted"/>
<evidence type="ECO:0000256" key="5">
    <source>
        <dbReference type="SAM" id="Phobius"/>
    </source>
</evidence>